<comment type="pathway">
    <text evidence="4">Amine and polyamine biosynthesis; spermidine biosynthesis; spermidine from putrescine: step 1/1.</text>
</comment>
<dbReference type="NCBIfam" id="TIGR00417">
    <property type="entry name" value="speE"/>
    <property type="match status" value="1"/>
</dbReference>
<feature type="binding site" evidence="4">
    <location>
        <begin position="155"/>
        <end position="158"/>
    </location>
    <ligand>
        <name>spermidine</name>
        <dbReference type="ChEBI" id="CHEBI:57834"/>
    </ligand>
</feature>
<comment type="subunit">
    <text evidence="4">Homodimer or homotetramer.</text>
</comment>
<accession>A0A419T0D1</accession>
<dbReference type="SUPFAM" id="SSF53335">
    <property type="entry name" value="S-adenosyl-L-methionine-dependent methyltransferases"/>
    <property type="match status" value="1"/>
</dbReference>
<evidence type="ECO:0000313" key="10">
    <source>
        <dbReference type="Proteomes" id="UP000284177"/>
    </source>
</evidence>
<dbReference type="Proteomes" id="UP000284177">
    <property type="component" value="Unassembled WGS sequence"/>
</dbReference>
<dbReference type="EC" id="2.5.1.16" evidence="4"/>
<dbReference type="HAMAP" id="MF_00198">
    <property type="entry name" value="Spermidine_synth"/>
    <property type="match status" value="1"/>
</dbReference>
<dbReference type="InterPro" id="IPR030373">
    <property type="entry name" value="PABS_CS"/>
</dbReference>
<dbReference type="InterPro" id="IPR030374">
    <property type="entry name" value="PABS"/>
</dbReference>
<dbReference type="PROSITE" id="PS01330">
    <property type="entry name" value="PABS_1"/>
    <property type="match status" value="1"/>
</dbReference>
<evidence type="ECO:0000256" key="1">
    <source>
        <dbReference type="ARBA" id="ARBA00007867"/>
    </source>
</evidence>
<dbReference type="UniPathway" id="UPA00248">
    <property type="reaction ID" value="UER00314"/>
</dbReference>
<feature type="binding site" evidence="4">
    <location>
        <position position="62"/>
    </location>
    <ligand>
        <name>spermidine</name>
        <dbReference type="ChEBI" id="CHEBI:57834"/>
    </ligand>
</feature>
<dbReference type="AlphaFoldDB" id="A0A419T0D1"/>
<dbReference type="OrthoDB" id="9793120at2"/>
<evidence type="ECO:0000256" key="5">
    <source>
        <dbReference type="PROSITE-ProRule" id="PRU00354"/>
    </source>
</evidence>
<feature type="domain" description="PABS" evidence="8">
    <location>
        <begin position="2"/>
        <end position="237"/>
    </location>
</feature>
<dbReference type="PROSITE" id="PS51006">
    <property type="entry name" value="PABS_2"/>
    <property type="match status" value="1"/>
</dbReference>
<evidence type="ECO:0000256" key="4">
    <source>
        <dbReference type="HAMAP-Rule" id="MF_00198"/>
    </source>
</evidence>
<dbReference type="GO" id="GO:0005829">
    <property type="term" value="C:cytosol"/>
    <property type="evidence" value="ECO:0007669"/>
    <property type="project" value="TreeGrafter"/>
</dbReference>
<evidence type="ECO:0000256" key="6">
    <source>
        <dbReference type="RuleBase" id="RU003836"/>
    </source>
</evidence>
<dbReference type="GO" id="GO:0004766">
    <property type="term" value="F:spermidine synthase activity"/>
    <property type="evidence" value="ECO:0007669"/>
    <property type="project" value="UniProtKB-UniRule"/>
</dbReference>
<dbReference type="InterPro" id="IPR001045">
    <property type="entry name" value="Spermi_synthase"/>
</dbReference>
<protein>
    <recommendedName>
        <fullName evidence="4">Polyamine aminopropyltransferase</fullName>
    </recommendedName>
    <alternativeName>
        <fullName evidence="4">Putrescine aminopropyltransferase</fullName>
        <shortName evidence="4">PAPT</shortName>
    </alternativeName>
    <alternativeName>
        <fullName evidence="4">Spermidine synthase</fullName>
        <shortName evidence="4">SPDS</shortName>
        <shortName evidence="4">SPDSY</shortName>
        <ecNumber evidence="4">2.5.1.16</ecNumber>
    </alternativeName>
</protein>
<keyword evidence="3 4" id="KW-0620">Polyamine biosynthesis</keyword>
<evidence type="ECO:0000259" key="8">
    <source>
        <dbReference type="PROSITE" id="PS51006"/>
    </source>
</evidence>
<evidence type="ECO:0000256" key="2">
    <source>
        <dbReference type="ARBA" id="ARBA00022679"/>
    </source>
</evidence>
<comment type="function">
    <text evidence="4">Catalyzes the irreversible transfer of a propylamine group from the amino donor S-adenosylmethioninamine (decarboxy-AdoMet) to putrescine (1,4-diaminobutane) to yield spermidine.</text>
</comment>
<keyword evidence="10" id="KW-1185">Reference proteome</keyword>
<comment type="catalytic activity">
    <reaction evidence="4 7">
        <text>S-adenosyl 3-(methylsulfanyl)propylamine + putrescine = S-methyl-5'-thioadenosine + spermidine + H(+)</text>
        <dbReference type="Rhea" id="RHEA:12721"/>
        <dbReference type="ChEBI" id="CHEBI:15378"/>
        <dbReference type="ChEBI" id="CHEBI:17509"/>
        <dbReference type="ChEBI" id="CHEBI:57443"/>
        <dbReference type="ChEBI" id="CHEBI:57834"/>
        <dbReference type="ChEBI" id="CHEBI:326268"/>
        <dbReference type="EC" id="2.5.1.16"/>
    </reaction>
</comment>
<evidence type="ECO:0000256" key="3">
    <source>
        <dbReference type="ARBA" id="ARBA00023115"/>
    </source>
</evidence>
<evidence type="ECO:0000256" key="7">
    <source>
        <dbReference type="RuleBase" id="RU003837"/>
    </source>
</evidence>
<dbReference type="PANTHER" id="PTHR11558">
    <property type="entry name" value="SPERMIDINE/SPERMINE SYNTHASE"/>
    <property type="match status" value="1"/>
</dbReference>
<feature type="binding site" evidence="4">
    <location>
        <position position="106"/>
    </location>
    <ligand>
        <name>S-methyl-5'-thioadenosine</name>
        <dbReference type="ChEBI" id="CHEBI:17509"/>
    </ligand>
</feature>
<dbReference type="InterPro" id="IPR035246">
    <property type="entry name" value="Spermidine_synt_N"/>
</dbReference>
<feature type="binding site" evidence="4">
    <location>
        <begin position="137"/>
        <end position="138"/>
    </location>
    <ligand>
        <name>S-methyl-5'-thioadenosine</name>
        <dbReference type="ChEBI" id="CHEBI:17509"/>
    </ligand>
</feature>
<dbReference type="EMBL" id="MCIB01000026">
    <property type="protein sequence ID" value="RKD30912.1"/>
    <property type="molecule type" value="Genomic_DNA"/>
</dbReference>
<dbReference type="InterPro" id="IPR029063">
    <property type="entry name" value="SAM-dependent_MTases_sf"/>
</dbReference>
<dbReference type="InterPro" id="IPR037163">
    <property type="entry name" value="Spermidine_synt_N_sf"/>
</dbReference>
<reference evidence="9 10" key="1">
    <citation type="submission" date="2016-08" db="EMBL/GenBank/DDBJ databases">
        <title>Novel Firmicutes and Novel Genomes.</title>
        <authorList>
            <person name="Poppleton D.I."/>
            <person name="Gribaldo S."/>
        </authorList>
    </citation>
    <scope>NUCLEOTIDE SEQUENCE [LARGE SCALE GENOMIC DNA]</scope>
    <source>
        <strain evidence="9 10">CTT3</strain>
    </source>
</reference>
<dbReference type="RefSeq" id="WP_120169817.1">
    <property type="nucleotide sequence ID" value="NZ_MCIB01000026.1"/>
</dbReference>
<dbReference type="Gene3D" id="2.30.140.10">
    <property type="entry name" value="Spermidine synthase, tetramerisation domain"/>
    <property type="match status" value="1"/>
</dbReference>
<feature type="binding site" evidence="4">
    <location>
        <position position="86"/>
    </location>
    <ligand>
        <name>spermidine</name>
        <dbReference type="ChEBI" id="CHEBI:57834"/>
    </ligand>
</feature>
<comment type="caution">
    <text evidence="9">The sequence shown here is derived from an EMBL/GenBank/DDBJ whole genome shotgun (WGS) entry which is preliminary data.</text>
</comment>
<sequence>MELWFTEKHTDYAKFSFKVKKHLFSEKSPFQQVDILDTYEFGKVLTLDGLVMVTEKDEFIYHDMITHVAMATNPEIKKVLVIGGGDGGTVRELTRYKSIEHIDMVEIDEMVVKASREYLPITAGKLDDERVNLYFEDGIKFVEDKENVYDLIIVDSTDPIGPGEGLFTTEFYKNCYKALTENGILVNQNESPYYERDAKAMIRATKKIKKIFPIAEVYQYHMPTYPSGHWLFGFGSKKLHPIKDFNPDKWNSLGIKTKYYNTDIHVGAFALPTYVREMIEGETE</sequence>
<feature type="binding site" evidence="4">
    <location>
        <position position="162"/>
    </location>
    <ligand>
        <name>S-methyl-5'-thioadenosine</name>
        <dbReference type="ChEBI" id="CHEBI:17509"/>
    </ligand>
</feature>
<dbReference type="Pfam" id="PF01564">
    <property type="entry name" value="Spermine_synth"/>
    <property type="match status" value="1"/>
</dbReference>
<dbReference type="Pfam" id="PF17284">
    <property type="entry name" value="Spermine_synt_N"/>
    <property type="match status" value="1"/>
</dbReference>
<comment type="similarity">
    <text evidence="1 4 6">Belongs to the spermidine/spermine synthase family.</text>
</comment>
<dbReference type="GO" id="GO:0008295">
    <property type="term" value="P:spermidine biosynthetic process"/>
    <property type="evidence" value="ECO:0007669"/>
    <property type="project" value="UniProtKB-UniRule"/>
</dbReference>
<dbReference type="NCBIfam" id="NF002010">
    <property type="entry name" value="PRK00811.1"/>
    <property type="match status" value="1"/>
</dbReference>
<proteinExistence type="inferred from homology"/>
<keyword evidence="4 7" id="KW-0745">Spermidine biosynthesis</keyword>
<organism evidence="9 10">
    <name type="scientific">Thermohalobacter berrensis</name>
    <dbReference type="NCBI Taxonomy" id="99594"/>
    <lineage>
        <taxon>Bacteria</taxon>
        <taxon>Bacillati</taxon>
        <taxon>Bacillota</taxon>
        <taxon>Tissierellia</taxon>
        <taxon>Tissierellales</taxon>
        <taxon>Thermohalobacteraceae</taxon>
        <taxon>Thermohalobacter</taxon>
    </lineage>
</organism>
<evidence type="ECO:0000313" key="9">
    <source>
        <dbReference type="EMBL" id="RKD30912.1"/>
    </source>
</evidence>
<dbReference type="CDD" id="cd02440">
    <property type="entry name" value="AdoMet_MTases"/>
    <property type="match status" value="1"/>
</dbReference>
<dbReference type="PANTHER" id="PTHR11558:SF11">
    <property type="entry name" value="SPERMIDINE SYNTHASE"/>
    <property type="match status" value="1"/>
</dbReference>
<name>A0A419T0D1_9FIRM</name>
<gene>
    <name evidence="4" type="primary">speE</name>
    <name evidence="9" type="ORF">BET03_13105</name>
</gene>
<feature type="binding site" evidence="4">
    <location>
        <position position="31"/>
    </location>
    <ligand>
        <name>S-methyl-5'-thioadenosine</name>
        <dbReference type="ChEBI" id="CHEBI:17509"/>
    </ligand>
</feature>
<keyword evidence="2 4" id="KW-0808">Transferase</keyword>
<feature type="active site" description="Proton acceptor" evidence="4 5">
    <location>
        <position position="155"/>
    </location>
</feature>
<dbReference type="Gene3D" id="3.40.50.150">
    <property type="entry name" value="Vaccinia Virus protein VP39"/>
    <property type="match status" value="1"/>
</dbReference>